<dbReference type="InParanoid" id="A0A2P5D7R4"/>
<dbReference type="InterPro" id="IPR044730">
    <property type="entry name" value="RNase_H-like_dom_plant"/>
</dbReference>
<reference evidence="3" key="1">
    <citation type="submission" date="2016-06" db="EMBL/GenBank/DDBJ databases">
        <title>Parallel loss of symbiosis genes in relatives of nitrogen-fixing non-legume Parasponia.</title>
        <authorList>
            <person name="Van Velzen R."/>
            <person name="Holmer R."/>
            <person name="Bu F."/>
            <person name="Rutten L."/>
            <person name="Van Zeijl A."/>
            <person name="Liu W."/>
            <person name="Santuari L."/>
            <person name="Cao Q."/>
            <person name="Sharma T."/>
            <person name="Shen D."/>
            <person name="Roswanjaya Y."/>
            <person name="Wardhani T."/>
            <person name="Kalhor M.S."/>
            <person name="Jansen J."/>
            <person name="Van den Hoogen J."/>
            <person name="Gungor B."/>
            <person name="Hartog M."/>
            <person name="Hontelez J."/>
            <person name="Verver J."/>
            <person name="Yang W.-C."/>
            <person name="Schijlen E."/>
            <person name="Repin R."/>
            <person name="Schilthuizen M."/>
            <person name="Schranz E."/>
            <person name="Heidstra R."/>
            <person name="Miyata K."/>
            <person name="Fedorova E."/>
            <person name="Kohlen W."/>
            <person name="Bisseling T."/>
            <person name="Smit S."/>
            <person name="Geurts R."/>
        </authorList>
    </citation>
    <scope>NUCLEOTIDE SEQUENCE [LARGE SCALE GENOMIC DNA]</scope>
    <source>
        <strain evidence="3">cv. RG33-2</strain>
    </source>
</reference>
<keyword evidence="3" id="KW-1185">Reference proteome</keyword>
<name>A0A2P5D7R4_TREOI</name>
<dbReference type="SUPFAM" id="SSF53098">
    <property type="entry name" value="Ribonuclease H-like"/>
    <property type="match status" value="1"/>
</dbReference>
<dbReference type="InterPro" id="IPR036397">
    <property type="entry name" value="RNaseH_sf"/>
</dbReference>
<dbReference type="EMBL" id="JXTC01000289">
    <property type="protein sequence ID" value="PON69334.1"/>
    <property type="molecule type" value="Genomic_DNA"/>
</dbReference>
<dbReference type="AlphaFoldDB" id="A0A2P5D7R4"/>
<sequence>MVASIVVIIHPQKGSKFCLGSLSGCLTNIVRSFHSKGPPPSPLSVMQSSRRNDLSFTGTMFFCSCRLEAVEPTLNKKVHGQCTKDALQLVTWARSYVEDYYHANGSTERPLPQTSVNPTRWTHPAAGHYKLNVDAALDCTKGLVGIGAIIRNHQGEVLGALANKLDGTMSVVEAEAVALLRILKWAKDVGVPIDAIEIDALSMLTLYSDRECCLSQLKGLLLDINILLSSFLGVSLVHVRREANNAAHGLARFSLRINEELVWLDSIPPPIVSVVLME</sequence>
<accession>A0A2P5D7R4</accession>
<dbReference type="PANTHER" id="PTHR47723">
    <property type="entry name" value="OS05G0353850 PROTEIN"/>
    <property type="match status" value="1"/>
</dbReference>
<dbReference type="OrthoDB" id="1747175at2759"/>
<dbReference type="CDD" id="cd06222">
    <property type="entry name" value="RNase_H_like"/>
    <property type="match status" value="1"/>
</dbReference>
<dbReference type="STRING" id="63057.A0A2P5D7R4"/>
<evidence type="ECO:0000313" key="2">
    <source>
        <dbReference type="EMBL" id="PON69334.1"/>
    </source>
</evidence>
<evidence type="ECO:0000259" key="1">
    <source>
        <dbReference type="Pfam" id="PF13456"/>
    </source>
</evidence>
<dbReference type="Proteomes" id="UP000237000">
    <property type="component" value="Unassembled WGS sequence"/>
</dbReference>
<proteinExistence type="predicted"/>
<protein>
    <submittedName>
        <fullName evidence="2">Ribonuclease H-like domain containing protein</fullName>
    </submittedName>
</protein>
<gene>
    <name evidence="2" type="ORF">TorRG33x02_259570</name>
</gene>
<dbReference type="Gene3D" id="3.30.420.10">
    <property type="entry name" value="Ribonuclease H-like superfamily/Ribonuclease H"/>
    <property type="match status" value="1"/>
</dbReference>
<evidence type="ECO:0000313" key="3">
    <source>
        <dbReference type="Proteomes" id="UP000237000"/>
    </source>
</evidence>
<dbReference type="InterPro" id="IPR053151">
    <property type="entry name" value="RNase_H-like"/>
</dbReference>
<dbReference type="GO" id="GO:0004523">
    <property type="term" value="F:RNA-DNA hybrid ribonuclease activity"/>
    <property type="evidence" value="ECO:0007669"/>
    <property type="project" value="InterPro"/>
</dbReference>
<dbReference type="GO" id="GO:0003676">
    <property type="term" value="F:nucleic acid binding"/>
    <property type="evidence" value="ECO:0007669"/>
    <property type="project" value="InterPro"/>
</dbReference>
<dbReference type="InterPro" id="IPR002156">
    <property type="entry name" value="RNaseH_domain"/>
</dbReference>
<dbReference type="PANTHER" id="PTHR47723:SF21">
    <property type="entry name" value="POLYNUCLEOTIDYL TRANSFERASE, RIBONUCLEASE H-LIKE SUPERFAMILY PROTEIN"/>
    <property type="match status" value="1"/>
</dbReference>
<dbReference type="InterPro" id="IPR012337">
    <property type="entry name" value="RNaseH-like_sf"/>
</dbReference>
<feature type="domain" description="RNase H type-1" evidence="1">
    <location>
        <begin position="132"/>
        <end position="253"/>
    </location>
</feature>
<comment type="caution">
    <text evidence="2">The sequence shown here is derived from an EMBL/GenBank/DDBJ whole genome shotgun (WGS) entry which is preliminary data.</text>
</comment>
<organism evidence="2 3">
    <name type="scientific">Trema orientale</name>
    <name type="common">Charcoal tree</name>
    <name type="synonym">Celtis orientalis</name>
    <dbReference type="NCBI Taxonomy" id="63057"/>
    <lineage>
        <taxon>Eukaryota</taxon>
        <taxon>Viridiplantae</taxon>
        <taxon>Streptophyta</taxon>
        <taxon>Embryophyta</taxon>
        <taxon>Tracheophyta</taxon>
        <taxon>Spermatophyta</taxon>
        <taxon>Magnoliopsida</taxon>
        <taxon>eudicotyledons</taxon>
        <taxon>Gunneridae</taxon>
        <taxon>Pentapetalae</taxon>
        <taxon>rosids</taxon>
        <taxon>fabids</taxon>
        <taxon>Rosales</taxon>
        <taxon>Cannabaceae</taxon>
        <taxon>Trema</taxon>
    </lineage>
</organism>
<dbReference type="Pfam" id="PF13456">
    <property type="entry name" value="RVT_3"/>
    <property type="match status" value="1"/>
</dbReference>